<dbReference type="Pfam" id="PF13602">
    <property type="entry name" value="ADH_zinc_N_2"/>
    <property type="match status" value="1"/>
</dbReference>
<keyword evidence="3" id="KW-1185">Reference proteome</keyword>
<dbReference type="SUPFAM" id="SSF51735">
    <property type="entry name" value="NAD(P)-binding Rossmann-fold domains"/>
    <property type="match status" value="1"/>
</dbReference>
<sequence>MRAIVCEKYGPPEVLRVAQVAKPIPGKHQICVKVQATAVTTSDSRIRAFRFPLWHPVGLMIRIVIGIRKPRRPILGLVFSGEIESVGECVTRFQTGDQIYGMTGVNFGTYAEYVCLSERGCSAKKPQEVSHTDAAAVAYGALLAGFFLQKGKIQDRKKVLIYGASGAIGTAAVQLAKHFGADVTGVCSTTNLELVKTLGANSIIDYTKEDSIPSGECFDLVFDAVGKDKSSKLKVACKKALTQSGRYISVDDGVPQSRVENLELVNELLVKGDYKAVIDKHYYFDQIVEAHRYVDTGHKKGNVVITLQKEE</sequence>
<dbReference type="InterPro" id="IPR036291">
    <property type="entry name" value="NAD(P)-bd_dom_sf"/>
</dbReference>
<dbReference type="CDD" id="cd08267">
    <property type="entry name" value="MDR1"/>
    <property type="match status" value="1"/>
</dbReference>
<evidence type="ECO:0000313" key="2">
    <source>
        <dbReference type="EMBL" id="QDU35127.1"/>
    </source>
</evidence>
<proteinExistence type="predicted"/>
<dbReference type="Gene3D" id="3.90.180.10">
    <property type="entry name" value="Medium-chain alcohol dehydrogenases, catalytic domain"/>
    <property type="match status" value="1"/>
</dbReference>
<dbReference type="SMART" id="SM00829">
    <property type="entry name" value="PKS_ER"/>
    <property type="match status" value="1"/>
</dbReference>
<feature type="domain" description="Enoyl reductase (ER)" evidence="1">
    <location>
        <begin position="10"/>
        <end position="305"/>
    </location>
</feature>
<dbReference type="SUPFAM" id="SSF50129">
    <property type="entry name" value="GroES-like"/>
    <property type="match status" value="1"/>
</dbReference>
<accession>A0A517YY45</accession>
<dbReference type="PANTHER" id="PTHR11695:SF648">
    <property type="entry name" value="ZINC-BINDING OXIDOREDUCTASE"/>
    <property type="match status" value="1"/>
</dbReference>
<dbReference type="InterPro" id="IPR011032">
    <property type="entry name" value="GroES-like_sf"/>
</dbReference>
<organism evidence="2 3">
    <name type="scientific">Poriferisphaera corsica</name>
    <dbReference type="NCBI Taxonomy" id="2528020"/>
    <lineage>
        <taxon>Bacteria</taxon>
        <taxon>Pseudomonadati</taxon>
        <taxon>Planctomycetota</taxon>
        <taxon>Phycisphaerae</taxon>
        <taxon>Phycisphaerales</taxon>
        <taxon>Phycisphaeraceae</taxon>
        <taxon>Poriferisphaera</taxon>
    </lineage>
</organism>
<evidence type="ECO:0000313" key="3">
    <source>
        <dbReference type="Proteomes" id="UP000317369"/>
    </source>
</evidence>
<dbReference type="Pfam" id="PF08240">
    <property type="entry name" value="ADH_N"/>
    <property type="match status" value="1"/>
</dbReference>
<dbReference type="Gene3D" id="3.40.50.720">
    <property type="entry name" value="NAD(P)-binding Rossmann-like Domain"/>
    <property type="match status" value="1"/>
</dbReference>
<dbReference type="EC" id="1.6.5.5" evidence="2"/>
<dbReference type="Proteomes" id="UP000317369">
    <property type="component" value="Chromosome"/>
</dbReference>
<reference evidence="2 3" key="1">
    <citation type="submission" date="2019-02" db="EMBL/GenBank/DDBJ databases">
        <title>Deep-cultivation of Planctomycetes and their phenomic and genomic characterization uncovers novel biology.</title>
        <authorList>
            <person name="Wiegand S."/>
            <person name="Jogler M."/>
            <person name="Boedeker C."/>
            <person name="Pinto D."/>
            <person name="Vollmers J."/>
            <person name="Rivas-Marin E."/>
            <person name="Kohn T."/>
            <person name="Peeters S.H."/>
            <person name="Heuer A."/>
            <person name="Rast P."/>
            <person name="Oberbeckmann S."/>
            <person name="Bunk B."/>
            <person name="Jeske O."/>
            <person name="Meyerdierks A."/>
            <person name="Storesund J.E."/>
            <person name="Kallscheuer N."/>
            <person name="Luecker S."/>
            <person name="Lage O.M."/>
            <person name="Pohl T."/>
            <person name="Merkel B.J."/>
            <person name="Hornburger P."/>
            <person name="Mueller R.-W."/>
            <person name="Bruemmer F."/>
            <person name="Labrenz M."/>
            <person name="Spormann A.M."/>
            <person name="Op den Camp H."/>
            <person name="Overmann J."/>
            <person name="Amann R."/>
            <person name="Jetten M.S.M."/>
            <person name="Mascher T."/>
            <person name="Medema M.H."/>
            <person name="Devos D.P."/>
            <person name="Kaster A.-K."/>
            <person name="Ovreas L."/>
            <person name="Rohde M."/>
            <person name="Galperin M.Y."/>
            <person name="Jogler C."/>
        </authorList>
    </citation>
    <scope>NUCLEOTIDE SEQUENCE [LARGE SCALE GENOMIC DNA]</scope>
    <source>
        <strain evidence="2 3">KS4</strain>
    </source>
</reference>
<dbReference type="OrthoDB" id="9787435at2"/>
<protein>
    <submittedName>
        <fullName evidence="2">Quinone oxidoreductase 1</fullName>
        <ecNumber evidence="2">1.6.5.5</ecNumber>
    </submittedName>
</protein>
<dbReference type="AlphaFoldDB" id="A0A517YY45"/>
<dbReference type="InterPro" id="IPR013154">
    <property type="entry name" value="ADH-like_N"/>
</dbReference>
<dbReference type="RefSeq" id="WP_145080005.1">
    <property type="nucleotide sequence ID" value="NZ_CP036425.1"/>
</dbReference>
<dbReference type="KEGG" id="pcor:KS4_32070"/>
<dbReference type="PANTHER" id="PTHR11695">
    <property type="entry name" value="ALCOHOL DEHYDROGENASE RELATED"/>
    <property type="match status" value="1"/>
</dbReference>
<dbReference type="InterPro" id="IPR050700">
    <property type="entry name" value="YIM1/Zinc_Alcohol_DH_Fams"/>
</dbReference>
<keyword evidence="2" id="KW-0560">Oxidoreductase</keyword>
<dbReference type="Pfam" id="PF00107">
    <property type="entry name" value="ADH_zinc_N"/>
    <property type="match status" value="1"/>
</dbReference>
<evidence type="ECO:0000259" key="1">
    <source>
        <dbReference type="SMART" id="SM00829"/>
    </source>
</evidence>
<name>A0A517YY45_9BACT</name>
<dbReference type="InterPro" id="IPR013149">
    <property type="entry name" value="ADH-like_C"/>
</dbReference>
<dbReference type="InterPro" id="IPR020843">
    <property type="entry name" value="ER"/>
</dbReference>
<dbReference type="EMBL" id="CP036425">
    <property type="protein sequence ID" value="QDU35127.1"/>
    <property type="molecule type" value="Genomic_DNA"/>
</dbReference>
<dbReference type="GO" id="GO:0003960">
    <property type="term" value="F:quinone reductase (NADPH) activity"/>
    <property type="evidence" value="ECO:0007669"/>
    <property type="project" value="UniProtKB-EC"/>
</dbReference>
<gene>
    <name evidence="2" type="primary">qorA</name>
    <name evidence="2" type="ORF">KS4_32070</name>
</gene>